<accession>A0AC34EZV3</accession>
<evidence type="ECO:0000313" key="1">
    <source>
        <dbReference type="Proteomes" id="UP000887579"/>
    </source>
</evidence>
<reference evidence="2" key="1">
    <citation type="submission" date="2022-11" db="UniProtKB">
        <authorList>
            <consortium name="WormBaseParasite"/>
        </authorList>
    </citation>
    <scope>IDENTIFICATION</scope>
</reference>
<proteinExistence type="predicted"/>
<dbReference type="WBParaSite" id="ES5_v2.g1023.t1">
    <property type="protein sequence ID" value="ES5_v2.g1023.t1"/>
    <property type="gene ID" value="ES5_v2.g1023"/>
</dbReference>
<name>A0AC34EZV3_9BILA</name>
<organism evidence="1 2">
    <name type="scientific">Panagrolaimus sp. ES5</name>
    <dbReference type="NCBI Taxonomy" id="591445"/>
    <lineage>
        <taxon>Eukaryota</taxon>
        <taxon>Metazoa</taxon>
        <taxon>Ecdysozoa</taxon>
        <taxon>Nematoda</taxon>
        <taxon>Chromadorea</taxon>
        <taxon>Rhabditida</taxon>
        <taxon>Tylenchina</taxon>
        <taxon>Panagrolaimomorpha</taxon>
        <taxon>Panagrolaimoidea</taxon>
        <taxon>Panagrolaimidae</taxon>
        <taxon>Panagrolaimus</taxon>
    </lineage>
</organism>
<protein>
    <submittedName>
        <fullName evidence="2">Uncharacterized protein</fullName>
    </submittedName>
</protein>
<dbReference type="Proteomes" id="UP000887579">
    <property type="component" value="Unplaced"/>
</dbReference>
<evidence type="ECO:0000313" key="2">
    <source>
        <dbReference type="WBParaSite" id="ES5_v2.g1023.t1"/>
    </source>
</evidence>
<sequence length="80" mass="9326">MFSLFSTLRQSLIYFLLLWTVISSLPTASNLQQQYNNRRRLQRDASNEFPRNESLDLVLQNDFLEFRICCAKSGGCYPGE</sequence>